<evidence type="ECO:0000313" key="8">
    <source>
        <dbReference type="Proteomes" id="UP000234456"/>
    </source>
</evidence>
<dbReference type="Proteomes" id="UP000234456">
    <property type="component" value="Unassembled WGS sequence"/>
</dbReference>
<organism evidence="7 8">
    <name type="scientific">Ralstonia pickettii</name>
    <name type="common">Burkholderia pickettii</name>
    <dbReference type="NCBI Taxonomy" id="329"/>
    <lineage>
        <taxon>Bacteria</taxon>
        <taxon>Pseudomonadati</taxon>
        <taxon>Pseudomonadota</taxon>
        <taxon>Betaproteobacteria</taxon>
        <taxon>Burkholderiales</taxon>
        <taxon>Burkholderiaceae</taxon>
        <taxon>Ralstonia</taxon>
    </lineage>
</organism>
<feature type="domain" description="HTH lysR-type" evidence="6">
    <location>
        <begin position="4"/>
        <end position="61"/>
    </location>
</feature>
<keyword evidence="2" id="KW-0805">Transcription regulation</keyword>
<dbReference type="SUPFAM" id="SSF46785">
    <property type="entry name" value="Winged helix' DNA-binding domain"/>
    <property type="match status" value="1"/>
</dbReference>
<reference evidence="7 8" key="1">
    <citation type="submission" date="2017-12" db="EMBL/GenBank/DDBJ databases">
        <title>Draft genome sequence of Ralstonia pickettii 52.</title>
        <authorList>
            <person name="Zheng B."/>
        </authorList>
    </citation>
    <scope>NUCLEOTIDE SEQUENCE [LARGE SCALE GENOMIC DNA]</scope>
    <source>
        <strain evidence="7 8">52</strain>
    </source>
</reference>
<keyword evidence="3" id="KW-0238">DNA-binding</keyword>
<dbReference type="RefSeq" id="WP_102064098.1">
    <property type="nucleotide sequence ID" value="NZ_PKQE01000001.1"/>
</dbReference>
<dbReference type="Gene3D" id="1.10.10.10">
    <property type="entry name" value="Winged helix-like DNA-binding domain superfamily/Winged helix DNA-binding domain"/>
    <property type="match status" value="1"/>
</dbReference>
<protein>
    <submittedName>
        <fullName evidence="7">LysR family transcriptional regulator</fullName>
    </submittedName>
</protein>
<dbReference type="GO" id="GO:0003677">
    <property type="term" value="F:DNA binding"/>
    <property type="evidence" value="ECO:0007669"/>
    <property type="project" value="UniProtKB-KW"/>
</dbReference>
<dbReference type="InterPro" id="IPR036390">
    <property type="entry name" value="WH_DNA-bd_sf"/>
</dbReference>
<evidence type="ECO:0000313" key="7">
    <source>
        <dbReference type="EMBL" id="PLC43458.1"/>
    </source>
</evidence>
<accession>A0A2N4TUQ8</accession>
<comment type="similarity">
    <text evidence="1">Belongs to the LysR transcriptional regulatory family.</text>
</comment>
<dbReference type="SUPFAM" id="SSF53850">
    <property type="entry name" value="Periplasmic binding protein-like II"/>
    <property type="match status" value="1"/>
</dbReference>
<dbReference type="PROSITE" id="PS50931">
    <property type="entry name" value="HTH_LYSR"/>
    <property type="match status" value="1"/>
</dbReference>
<evidence type="ECO:0000256" key="4">
    <source>
        <dbReference type="ARBA" id="ARBA00023163"/>
    </source>
</evidence>
<sequence length="294" mass="32058">MREISLDRLRTLVEVAQRSSFADAARALHLAAPTVSLHIAELEDRVGAQLLSRKRGQVQPTAIGEAMVERARKLLADAEQALDDIQRQVQGLSGRVRLGASTGAIAHLLPQALEVLRQDHPGIDVQVAVLTSQETLAGLADGALDIGLVALPQSQVAGLAIKPWRRDPVMAFLPAHWTSPARITPAWLSAQPLILNDATTRLSRQTTEWFATDGYHPVPRIQLNYNDAIKSLVAAGYGATLLPHEASAAPSDVRISMRPLRPALWRELGIAHRAGHVERSTQHVLDVLWMLRAK</sequence>
<evidence type="ECO:0000259" key="6">
    <source>
        <dbReference type="PROSITE" id="PS50931"/>
    </source>
</evidence>
<evidence type="ECO:0000256" key="5">
    <source>
        <dbReference type="SAM" id="Coils"/>
    </source>
</evidence>
<dbReference type="InterPro" id="IPR000847">
    <property type="entry name" value="LysR_HTH_N"/>
</dbReference>
<dbReference type="Gene3D" id="3.40.190.10">
    <property type="entry name" value="Periplasmic binding protein-like II"/>
    <property type="match status" value="2"/>
</dbReference>
<evidence type="ECO:0000256" key="2">
    <source>
        <dbReference type="ARBA" id="ARBA00023015"/>
    </source>
</evidence>
<feature type="coiled-coil region" evidence="5">
    <location>
        <begin position="68"/>
        <end position="95"/>
    </location>
</feature>
<keyword evidence="4" id="KW-0804">Transcription</keyword>
<dbReference type="InterPro" id="IPR036388">
    <property type="entry name" value="WH-like_DNA-bd_sf"/>
</dbReference>
<dbReference type="GO" id="GO:0003700">
    <property type="term" value="F:DNA-binding transcription factor activity"/>
    <property type="evidence" value="ECO:0007669"/>
    <property type="project" value="InterPro"/>
</dbReference>
<dbReference type="OrthoDB" id="8751315at2"/>
<gene>
    <name evidence="7" type="ORF">C0Q88_01665</name>
</gene>
<dbReference type="EMBL" id="PKQE01000001">
    <property type="protein sequence ID" value="PLC43458.1"/>
    <property type="molecule type" value="Genomic_DNA"/>
</dbReference>
<evidence type="ECO:0000256" key="3">
    <source>
        <dbReference type="ARBA" id="ARBA00023125"/>
    </source>
</evidence>
<comment type="caution">
    <text evidence="7">The sequence shown here is derived from an EMBL/GenBank/DDBJ whole genome shotgun (WGS) entry which is preliminary data.</text>
</comment>
<name>A0A2N4TUQ8_RALPI</name>
<dbReference type="PANTHER" id="PTHR30346:SF28">
    <property type="entry name" value="HTH-TYPE TRANSCRIPTIONAL REGULATOR CYNR"/>
    <property type="match status" value="1"/>
</dbReference>
<dbReference type="InterPro" id="IPR005119">
    <property type="entry name" value="LysR_subst-bd"/>
</dbReference>
<dbReference type="AlphaFoldDB" id="A0A2N4TUQ8"/>
<dbReference type="Pfam" id="PF03466">
    <property type="entry name" value="LysR_substrate"/>
    <property type="match status" value="1"/>
</dbReference>
<proteinExistence type="inferred from homology"/>
<dbReference type="FunFam" id="1.10.10.10:FF:000001">
    <property type="entry name" value="LysR family transcriptional regulator"/>
    <property type="match status" value="1"/>
</dbReference>
<dbReference type="PANTHER" id="PTHR30346">
    <property type="entry name" value="TRANSCRIPTIONAL DUAL REGULATOR HCAR-RELATED"/>
    <property type="match status" value="1"/>
</dbReference>
<keyword evidence="5" id="KW-0175">Coiled coil</keyword>
<evidence type="ECO:0000256" key="1">
    <source>
        <dbReference type="ARBA" id="ARBA00009437"/>
    </source>
</evidence>
<dbReference type="CDD" id="cd05466">
    <property type="entry name" value="PBP2_LTTR_substrate"/>
    <property type="match status" value="1"/>
</dbReference>
<dbReference type="Pfam" id="PF00126">
    <property type="entry name" value="HTH_1"/>
    <property type="match status" value="1"/>
</dbReference>